<evidence type="ECO:0000256" key="1">
    <source>
        <dbReference type="SAM" id="MobiDB-lite"/>
    </source>
</evidence>
<dbReference type="InterPro" id="IPR018392">
    <property type="entry name" value="LysM"/>
</dbReference>
<protein>
    <recommendedName>
        <fullName evidence="2">LysM domain-containing protein</fullName>
    </recommendedName>
</protein>
<dbReference type="InterPro" id="IPR036779">
    <property type="entry name" value="LysM_dom_sf"/>
</dbReference>
<dbReference type="EMBL" id="LAZR01029755">
    <property type="protein sequence ID" value="KKL58632.1"/>
    <property type="molecule type" value="Genomic_DNA"/>
</dbReference>
<name>A0A0F9G5T3_9ZZZZ</name>
<organism evidence="3">
    <name type="scientific">marine sediment metagenome</name>
    <dbReference type="NCBI Taxonomy" id="412755"/>
    <lineage>
        <taxon>unclassified sequences</taxon>
        <taxon>metagenomes</taxon>
        <taxon>ecological metagenomes</taxon>
    </lineage>
</organism>
<dbReference type="AlphaFoldDB" id="A0A0F9G5T3"/>
<proteinExistence type="predicted"/>
<feature type="compositionally biased region" description="Polar residues" evidence="1">
    <location>
        <begin position="1"/>
        <end position="14"/>
    </location>
</feature>
<sequence length="80" mass="8935">MSSKELQQLSTKIKSIQAELKSHTRSYHPDGPRKPQPAPRRYREYIVVAGDSLSLIAKKLGVNAGRYTEMAALNGITHPF</sequence>
<reference evidence="3" key="1">
    <citation type="journal article" date="2015" name="Nature">
        <title>Complex archaea that bridge the gap between prokaryotes and eukaryotes.</title>
        <authorList>
            <person name="Spang A."/>
            <person name="Saw J.H."/>
            <person name="Jorgensen S.L."/>
            <person name="Zaremba-Niedzwiedzka K."/>
            <person name="Martijn J."/>
            <person name="Lind A.E."/>
            <person name="van Eijk R."/>
            <person name="Schleper C."/>
            <person name="Guy L."/>
            <person name="Ettema T.J."/>
        </authorList>
    </citation>
    <scope>NUCLEOTIDE SEQUENCE</scope>
</reference>
<dbReference type="PROSITE" id="PS51782">
    <property type="entry name" value="LYSM"/>
    <property type="match status" value="1"/>
</dbReference>
<feature type="region of interest" description="Disordered" evidence="1">
    <location>
        <begin position="1"/>
        <end position="41"/>
    </location>
</feature>
<dbReference type="Gene3D" id="3.10.350.10">
    <property type="entry name" value="LysM domain"/>
    <property type="match status" value="1"/>
</dbReference>
<gene>
    <name evidence="3" type="ORF">LCGC14_2223450</name>
</gene>
<feature type="domain" description="LysM" evidence="2">
    <location>
        <begin position="43"/>
        <end position="80"/>
    </location>
</feature>
<dbReference type="Pfam" id="PF01476">
    <property type="entry name" value="LysM"/>
    <property type="match status" value="1"/>
</dbReference>
<comment type="caution">
    <text evidence="3">The sequence shown here is derived from an EMBL/GenBank/DDBJ whole genome shotgun (WGS) entry which is preliminary data.</text>
</comment>
<evidence type="ECO:0000259" key="2">
    <source>
        <dbReference type="PROSITE" id="PS51782"/>
    </source>
</evidence>
<dbReference type="CDD" id="cd00118">
    <property type="entry name" value="LysM"/>
    <property type="match status" value="1"/>
</dbReference>
<accession>A0A0F9G5T3</accession>
<feature type="non-terminal residue" evidence="3">
    <location>
        <position position="80"/>
    </location>
</feature>
<evidence type="ECO:0000313" key="3">
    <source>
        <dbReference type="EMBL" id="KKL58632.1"/>
    </source>
</evidence>